<protein>
    <submittedName>
        <fullName evidence="1">Uncharacterized protein</fullName>
    </submittedName>
</protein>
<accession>A0AA36B3P0</accession>
<reference evidence="1" key="1">
    <citation type="submission" date="2023-08" db="EMBL/GenBank/DDBJ databases">
        <authorList>
            <person name="Alioto T."/>
            <person name="Alioto T."/>
            <person name="Gomez Garrido J."/>
        </authorList>
    </citation>
    <scope>NUCLEOTIDE SEQUENCE</scope>
</reference>
<dbReference type="EMBL" id="OX597821">
    <property type="protein sequence ID" value="CAI9727029.1"/>
    <property type="molecule type" value="Genomic_DNA"/>
</dbReference>
<keyword evidence="2" id="KW-1185">Reference proteome</keyword>
<dbReference type="Proteomes" id="UP001162480">
    <property type="component" value="Chromosome 8"/>
</dbReference>
<proteinExistence type="predicted"/>
<evidence type="ECO:0000313" key="1">
    <source>
        <dbReference type="EMBL" id="CAI9727029.1"/>
    </source>
</evidence>
<sequence length="78" mass="9268">MTTLFHRFHVLHSVPQSTLFCETLMPGSRIFSHKTEIKKVCDVMGMFKEQHLQNTVWAFRSVYNKETNRYISAFHHNP</sequence>
<name>A0AA36B3P0_OCTVU</name>
<gene>
    <name evidence="1" type="ORF">OCTVUL_1B026823</name>
</gene>
<organism evidence="1 2">
    <name type="scientific">Octopus vulgaris</name>
    <name type="common">Common octopus</name>
    <dbReference type="NCBI Taxonomy" id="6645"/>
    <lineage>
        <taxon>Eukaryota</taxon>
        <taxon>Metazoa</taxon>
        <taxon>Spiralia</taxon>
        <taxon>Lophotrochozoa</taxon>
        <taxon>Mollusca</taxon>
        <taxon>Cephalopoda</taxon>
        <taxon>Coleoidea</taxon>
        <taxon>Octopodiformes</taxon>
        <taxon>Octopoda</taxon>
        <taxon>Incirrata</taxon>
        <taxon>Octopodidae</taxon>
        <taxon>Octopus</taxon>
    </lineage>
</organism>
<dbReference type="AlphaFoldDB" id="A0AA36B3P0"/>
<evidence type="ECO:0000313" key="2">
    <source>
        <dbReference type="Proteomes" id="UP001162480"/>
    </source>
</evidence>